<accession>A0A9P6B5K1</accession>
<dbReference type="Gene3D" id="1.10.8.60">
    <property type="match status" value="1"/>
</dbReference>
<dbReference type="Gene3D" id="3.40.50.300">
    <property type="entry name" value="P-loop containing nucleotide triphosphate hydrolases"/>
    <property type="match status" value="1"/>
</dbReference>
<dbReference type="InterPro" id="IPR003593">
    <property type="entry name" value="AAA+_ATPase"/>
</dbReference>
<keyword evidence="2" id="KW-0235">DNA replication</keyword>
<feature type="region of interest" description="Disordered" evidence="3">
    <location>
        <begin position="634"/>
        <end position="653"/>
    </location>
</feature>
<feature type="compositionally biased region" description="Polar residues" evidence="3">
    <location>
        <begin position="1"/>
        <end position="12"/>
    </location>
</feature>
<dbReference type="CDD" id="cd00009">
    <property type="entry name" value="AAA"/>
    <property type="match status" value="1"/>
</dbReference>
<dbReference type="PANTHER" id="PTHR10763">
    <property type="entry name" value="CELL DIVISION CONTROL PROTEIN 6-RELATED"/>
    <property type="match status" value="1"/>
</dbReference>
<dbReference type="OrthoDB" id="1926878at2759"/>
<proteinExistence type="inferred from homology"/>
<dbReference type="InterPro" id="IPR049945">
    <property type="entry name" value="AAA_22"/>
</dbReference>
<dbReference type="Pfam" id="PF22606">
    <property type="entry name" value="Cdc6-ORC-like_ATPase_lid"/>
    <property type="match status" value="1"/>
</dbReference>
<evidence type="ECO:0000313" key="5">
    <source>
        <dbReference type="EMBL" id="KAF9518133.1"/>
    </source>
</evidence>
<dbReference type="InterPro" id="IPR027417">
    <property type="entry name" value="P-loop_NTPase"/>
</dbReference>
<dbReference type="GO" id="GO:0033314">
    <property type="term" value="P:mitotic DNA replication checkpoint signaling"/>
    <property type="evidence" value="ECO:0007669"/>
    <property type="project" value="TreeGrafter"/>
</dbReference>
<keyword evidence="6" id="KW-1185">Reference proteome</keyword>
<dbReference type="Pfam" id="PF13401">
    <property type="entry name" value="AAA_22"/>
    <property type="match status" value="1"/>
</dbReference>
<dbReference type="Proteomes" id="UP000886523">
    <property type="component" value="Unassembled WGS sequence"/>
</dbReference>
<feature type="region of interest" description="Disordered" evidence="3">
    <location>
        <begin position="1"/>
        <end position="59"/>
    </location>
</feature>
<dbReference type="SUPFAM" id="SSF52540">
    <property type="entry name" value="P-loop containing nucleoside triphosphate hydrolases"/>
    <property type="match status" value="1"/>
</dbReference>
<name>A0A9P6B5K1_9AGAM</name>
<evidence type="ECO:0000259" key="4">
    <source>
        <dbReference type="SMART" id="SM00382"/>
    </source>
</evidence>
<evidence type="ECO:0000256" key="2">
    <source>
        <dbReference type="ARBA" id="ARBA00022705"/>
    </source>
</evidence>
<feature type="compositionally biased region" description="Low complexity" evidence="3">
    <location>
        <begin position="18"/>
        <end position="34"/>
    </location>
</feature>
<dbReference type="PANTHER" id="PTHR10763:SF26">
    <property type="entry name" value="CELL DIVISION CONTROL PROTEIN 6 HOMOLOG"/>
    <property type="match status" value="1"/>
</dbReference>
<comment type="caution">
    <text evidence="5">The sequence shown here is derived from an EMBL/GenBank/DDBJ whole genome shotgun (WGS) entry which is preliminary data.</text>
</comment>
<organism evidence="5 6">
    <name type="scientific">Hydnum rufescens UP504</name>
    <dbReference type="NCBI Taxonomy" id="1448309"/>
    <lineage>
        <taxon>Eukaryota</taxon>
        <taxon>Fungi</taxon>
        <taxon>Dikarya</taxon>
        <taxon>Basidiomycota</taxon>
        <taxon>Agaricomycotina</taxon>
        <taxon>Agaricomycetes</taxon>
        <taxon>Cantharellales</taxon>
        <taxon>Hydnaceae</taxon>
        <taxon>Hydnum</taxon>
    </lineage>
</organism>
<dbReference type="InterPro" id="IPR050311">
    <property type="entry name" value="ORC1/CDC6"/>
</dbReference>
<dbReference type="SMART" id="SM00382">
    <property type="entry name" value="AAA"/>
    <property type="match status" value="1"/>
</dbReference>
<evidence type="ECO:0000256" key="1">
    <source>
        <dbReference type="ARBA" id="ARBA00006184"/>
    </source>
</evidence>
<sequence>MAVTPRTSLDNRTSTKRSSALISSSPPSSPAPVSKRAKTSTSSILAPTDGPNANKENIPPLLDLMDREFSSYRNIHPRPRRETTTARRSDVAVDLTVTPPLTPSREDASMDDYDSQIPIPAPRFVCLQTPSREMNKLSLATPPSSPSTSLQARVRALLRPTSGISTIIGRDTERAAIFAFLNPFITSPSPSHMATSMYISGSPGTGKTALVASILASISDKAARPLYVNCMGLNDIAILWERILSSIGATAPKAKVSSSSLHRLEHVLATLDFKCILVLDELDTFGPLGLSSIFALPTRFSATLRMIAISNDLAQNASTPTIAIHRPSLTLPFAAYNAAEMQTIIRARLALLANAAGSENDTITQIIQPAALTLLVKKVSAQTGDIRYALQVLRRAVDLAFATTPPTPIGMKHVLDAVKRSASTKINSSAPPATVGGGAGRGPLDGCISALGLQPRLVLVTVLVGSRRSSHGLSLDDLDASASLYPPSPSKTPKAKPTPRRSMSGLASNVPIATPSRLYALYTSILASCPSTPFGPVSRSEFTDLLGVLETASLISVPLSCSSFSVSSPLKGKGRRSSTGSGEEAVCLCATEEEVLRALLTATSSGTTSSSPGIREQEIGRIWEREAQRIEKTLKRRGEEASKGPALAREEYL</sequence>
<reference evidence="5" key="1">
    <citation type="journal article" date="2020" name="Nat. Commun.">
        <title>Large-scale genome sequencing of mycorrhizal fungi provides insights into the early evolution of symbiotic traits.</title>
        <authorList>
            <person name="Miyauchi S."/>
            <person name="Kiss E."/>
            <person name="Kuo A."/>
            <person name="Drula E."/>
            <person name="Kohler A."/>
            <person name="Sanchez-Garcia M."/>
            <person name="Morin E."/>
            <person name="Andreopoulos B."/>
            <person name="Barry K.W."/>
            <person name="Bonito G."/>
            <person name="Buee M."/>
            <person name="Carver A."/>
            <person name="Chen C."/>
            <person name="Cichocki N."/>
            <person name="Clum A."/>
            <person name="Culley D."/>
            <person name="Crous P.W."/>
            <person name="Fauchery L."/>
            <person name="Girlanda M."/>
            <person name="Hayes R.D."/>
            <person name="Keri Z."/>
            <person name="LaButti K."/>
            <person name="Lipzen A."/>
            <person name="Lombard V."/>
            <person name="Magnuson J."/>
            <person name="Maillard F."/>
            <person name="Murat C."/>
            <person name="Nolan M."/>
            <person name="Ohm R.A."/>
            <person name="Pangilinan J."/>
            <person name="Pereira M.F."/>
            <person name="Perotto S."/>
            <person name="Peter M."/>
            <person name="Pfister S."/>
            <person name="Riley R."/>
            <person name="Sitrit Y."/>
            <person name="Stielow J.B."/>
            <person name="Szollosi G."/>
            <person name="Zifcakova L."/>
            <person name="Stursova M."/>
            <person name="Spatafora J.W."/>
            <person name="Tedersoo L."/>
            <person name="Vaario L.M."/>
            <person name="Yamada A."/>
            <person name="Yan M."/>
            <person name="Wang P."/>
            <person name="Xu J."/>
            <person name="Bruns T."/>
            <person name="Baldrian P."/>
            <person name="Vilgalys R."/>
            <person name="Dunand C."/>
            <person name="Henrissat B."/>
            <person name="Grigoriev I.V."/>
            <person name="Hibbett D."/>
            <person name="Nagy L.G."/>
            <person name="Martin F.M."/>
        </authorList>
    </citation>
    <scope>NUCLEOTIDE SEQUENCE</scope>
    <source>
        <strain evidence="5">UP504</strain>
    </source>
</reference>
<evidence type="ECO:0000256" key="3">
    <source>
        <dbReference type="SAM" id="MobiDB-lite"/>
    </source>
</evidence>
<evidence type="ECO:0000313" key="6">
    <source>
        <dbReference type="Proteomes" id="UP000886523"/>
    </source>
</evidence>
<protein>
    <recommendedName>
        <fullName evidence="4">AAA+ ATPase domain-containing protein</fullName>
    </recommendedName>
</protein>
<dbReference type="AlphaFoldDB" id="A0A9P6B5K1"/>
<dbReference type="EMBL" id="MU128927">
    <property type="protein sequence ID" value="KAF9518133.1"/>
    <property type="molecule type" value="Genomic_DNA"/>
</dbReference>
<dbReference type="GO" id="GO:0006270">
    <property type="term" value="P:DNA replication initiation"/>
    <property type="evidence" value="ECO:0007669"/>
    <property type="project" value="TreeGrafter"/>
</dbReference>
<feature type="domain" description="AAA+ ATPase" evidence="4">
    <location>
        <begin position="193"/>
        <end position="337"/>
    </location>
</feature>
<dbReference type="InterPro" id="IPR054425">
    <property type="entry name" value="Cdc6_ORC1-like_ATPase_lid"/>
</dbReference>
<dbReference type="GO" id="GO:0016887">
    <property type="term" value="F:ATP hydrolysis activity"/>
    <property type="evidence" value="ECO:0007669"/>
    <property type="project" value="InterPro"/>
</dbReference>
<gene>
    <name evidence="5" type="ORF">BS47DRAFT_1338724</name>
</gene>
<dbReference type="GO" id="GO:0005634">
    <property type="term" value="C:nucleus"/>
    <property type="evidence" value="ECO:0007669"/>
    <property type="project" value="TreeGrafter"/>
</dbReference>
<dbReference type="GO" id="GO:0003688">
    <property type="term" value="F:DNA replication origin binding"/>
    <property type="evidence" value="ECO:0007669"/>
    <property type="project" value="TreeGrafter"/>
</dbReference>
<comment type="similarity">
    <text evidence="1">Belongs to the CDC6/cdc18 family.</text>
</comment>
<feature type="region of interest" description="Disordered" evidence="3">
    <location>
        <begin position="482"/>
        <end position="508"/>
    </location>
</feature>